<gene>
    <name evidence="1" type="ORF">LCGC14_3093040</name>
</gene>
<dbReference type="InterPro" id="IPR008979">
    <property type="entry name" value="Galactose-bd-like_sf"/>
</dbReference>
<dbReference type="InterPro" id="IPR051913">
    <property type="entry name" value="GH2_Domain-Containing"/>
</dbReference>
<dbReference type="Gene3D" id="2.60.120.260">
    <property type="entry name" value="Galactose-binding domain-like"/>
    <property type="match status" value="1"/>
</dbReference>
<name>A0A0F8Z0A2_9ZZZZ</name>
<protein>
    <recommendedName>
        <fullName evidence="2">Glycosyl hydrolases family 2 sugar binding domain-containing protein</fullName>
    </recommendedName>
</protein>
<sequence>MRPLIIMFSLLFILSPAPAQWSPIKSPIMTVWGEQINPDSVLSEYPRPHMVRENWINLNGIWLFSLTDTVSGRPTGYDSKILVPFCVESTLGGVTKKVTAENAMWYSRELPLEQPMEGERILLHFGAVDWHCMVWVNDEPVGEHYGG</sequence>
<dbReference type="EMBL" id="LAZR01066415">
    <property type="protein sequence ID" value="KKK53611.1"/>
    <property type="molecule type" value="Genomic_DNA"/>
</dbReference>
<evidence type="ECO:0008006" key="2">
    <source>
        <dbReference type="Google" id="ProtNLM"/>
    </source>
</evidence>
<dbReference type="AlphaFoldDB" id="A0A0F8Z0A2"/>
<dbReference type="SUPFAM" id="SSF49785">
    <property type="entry name" value="Galactose-binding domain-like"/>
    <property type="match status" value="1"/>
</dbReference>
<dbReference type="PANTHER" id="PTHR42732:SF2">
    <property type="entry name" value="BETA-MANNOSIDASE"/>
    <property type="match status" value="1"/>
</dbReference>
<reference evidence="1" key="1">
    <citation type="journal article" date="2015" name="Nature">
        <title>Complex archaea that bridge the gap between prokaryotes and eukaryotes.</title>
        <authorList>
            <person name="Spang A."/>
            <person name="Saw J.H."/>
            <person name="Jorgensen S.L."/>
            <person name="Zaremba-Niedzwiedzka K."/>
            <person name="Martijn J."/>
            <person name="Lind A.E."/>
            <person name="van Eijk R."/>
            <person name="Schleper C."/>
            <person name="Guy L."/>
            <person name="Ettema T.J."/>
        </authorList>
    </citation>
    <scope>NUCLEOTIDE SEQUENCE</scope>
</reference>
<comment type="caution">
    <text evidence="1">The sequence shown here is derived from an EMBL/GenBank/DDBJ whole genome shotgun (WGS) entry which is preliminary data.</text>
</comment>
<proteinExistence type="predicted"/>
<dbReference type="PANTHER" id="PTHR42732">
    <property type="entry name" value="BETA-GALACTOSIDASE"/>
    <property type="match status" value="1"/>
</dbReference>
<feature type="non-terminal residue" evidence="1">
    <location>
        <position position="147"/>
    </location>
</feature>
<accession>A0A0F8Z0A2</accession>
<evidence type="ECO:0000313" key="1">
    <source>
        <dbReference type="EMBL" id="KKK53611.1"/>
    </source>
</evidence>
<organism evidence="1">
    <name type="scientific">marine sediment metagenome</name>
    <dbReference type="NCBI Taxonomy" id="412755"/>
    <lineage>
        <taxon>unclassified sequences</taxon>
        <taxon>metagenomes</taxon>
        <taxon>ecological metagenomes</taxon>
    </lineage>
</organism>